<evidence type="ECO:0000313" key="2">
    <source>
        <dbReference type="EMBL" id="KAG6371339.1"/>
    </source>
</evidence>
<dbReference type="AlphaFoldDB" id="A0A8I2YG45"/>
<evidence type="ECO:0000256" key="1">
    <source>
        <dbReference type="SAM" id="MobiDB-lite"/>
    </source>
</evidence>
<gene>
    <name evidence="2" type="ORF">JVT61DRAFT_9534</name>
</gene>
<keyword evidence="3" id="KW-1185">Reference proteome</keyword>
<protein>
    <submittedName>
        <fullName evidence="2">Uncharacterized protein</fullName>
    </submittedName>
</protein>
<reference evidence="2" key="1">
    <citation type="submission" date="2021-03" db="EMBL/GenBank/DDBJ databases">
        <title>Evolutionary innovations through gain and loss of genes in the ectomycorrhizal Boletales.</title>
        <authorList>
            <person name="Wu G."/>
            <person name="Miyauchi S."/>
            <person name="Morin E."/>
            <person name="Yang Z.-L."/>
            <person name="Xu J."/>
            <person name="Martin F.M."/>
        </authorList>
    </citation>
    <scope>NUCLEOTIDE SEQUENCE</scope>
    <source>
        <strain evidence="2">BR01</strain>
    </source>
</reference>
<dbReference type="EMBL" id="JAGFBS010000035">
    <property type="protein sequence ID" value="KAG6371339.1"/>
    <property type="molecule type" value="Genomic_DNA"/>
</dbReference>
<accession>A0A8I2YG45</accession>
<dbReference type="OrthoDB" id="2689303at2759"/>
<dbReference type="Proteomes" id="UP000683000">
    <property type="component" value="Unassembled WGS sequence"/>
</dbReference>
<name>A0A8I2YG45_9AGAM</name>
<feature type="compositionally biased region" description="Basic and acidic residues" evidence="1">
    <location>
        <begin position="14"/>
        <end position="23"/>
    </location>
</feature>
<organism evidence="2 3">
    <name type="scientific">Boletus reticuloceps</name>
    <dbReference type="NCBI Taxonomy" id="495285"/>
    <lineage>
        <taxon>Eukaryota</taxon>
        <taxon>Fungi</taxon>
        <taxon>Dikarya</taxon>
        <taxon>Basidiomycota</taxon>
        <taxon>Agaricomycotina</taxon>
        <taxon>Agaricomycetes</taxon>
        <taxon>Agaricomycetidae</taxon>
        <taxon>Boletales</taxon>
        <taxon>Boletineae</taxon>
        <taxon>Boletaceae</taxon>
        <taxon>Boletoideae</taxon>
        <taxon>Boletus</taxon>
    </lineage>
</organism>
<comment type="caution">
    <text evidence="2">The sequence shown here is derived from an EMBL/GenBank/DDBJ whole genome shotgun (WGS) entry which is preliminary data.</text>
</comment>
<sequence length="216" mass="24082">MTKFGGFDLDSEGNEDKKKEKILFKNKKGQLNDNSIVPSAPDSNAEIEASQVPPWYLPRIPSNPGDKVEIEASQIPPWYSLPHIPSTPNNDSTWYSPPYIASAGKRKMKDIVLDSNPEGEEITESNMQVDTDVEHKIQTMVLSTSHQTSVSITMEDTQPLVKKAKIEVGKETWVETHTTTASMDAVNSKKTCTVDTESKSRSDYKNIYLFLLTTDG</sequence>
<evidence type="ECO:0000313" key="3">
    <source>
        <dbReference type="Proteomes" id="UP000683000"/>
    </source>
</evidence>
<proteinExistence type="predicted"/>
<feature type="region of interest" description="Disordered" evidence="1">
    <location>
        <begin position="1"/>
        <end position="56"/>
    </location>
</feature>